<evidence type="ECO:0000313" key="1">
    <source>
        <dbReference type="EMBL" id="SOY72031.1"/>
    </source>
</evidence>
<name>A0A375CJF5_9BURK</name>
<reference evidence="1" key="1">
    <citation type="submission" date="2018-01" db="EMBL/GenBank/DDBJ databases">
        <authorList>
            <person name="Clerissi C."/>
        </authorList>
    </citation>
    <scope>NUCLEOTIDE SEQUENCE</scope>
    <source>
        <strain evidence="1">Cupriavidus taiwanensis LMG 19430</strain>
    </source>
</reference>
<comment type="caution">
    <text evidence="1">The sequence shown here is derived from an EMBL/GenBank/DDBJ whole genome shotgun (WGS) entry which is preliminary data.</text>
</comment>
<protein>
    <submittedName>
        <fullName evidence="1">Uncharacterized protein</fullName>
    </submittedName>
</protein>
<dbReference type="Proteomes" id="UP000257016">
    <property type="component" value="Unassembled WGS sequence"/>
</dbReference>
<accession>A0A375CJF5</accession>
<proteinExistence type="predicted"/>
<organism evidence="1">
    <name type="scientific">Cupriavidus taiwanensis</name>
    <dbReference type="NCBI Taxonomy" id="164546"/>
    <lineage>
        <taxon>Bacteria</taxon>
        <taxon>Pseudomonadati</taxon>
        <taxon>Pseudomonadota</taxon>
        <taxon>Betaproteobacteria</taxon>
        <taxon>Burkholderiales</taxon>
        <taxon>Burkholderiaceae</taxon>
        <taxon>Cupriavidus</taxon>
    </lineage>
</organism>
<gene>
    <name evidence="1" type="ORF">CBM2586_B130751</name>
</gene>
<sequence length="75" mass="8860">MRVKKIIAAQQWQPLACVTKFRYSNLEIAWTDCMQMSPKRGMKYRCRNRYFTPERPANADGKPCLWCDTKASKKN</sequence>
<dbReference type="AlphaFoldDB" id="A0A375CJF5"/>
<dbReference type="EMBL" id="OFSN01000019">
    <property type="protein sequence ID" value="SOY72031.1"/>
    <property type="molecule type" value="Genomic_DNA"/>
</dbReference>